<keyword evidence="1" id="KW-0418">Kinase</keyword>
<evidence type="ECO:0000313" key="2">
    <source>
        <dbReference type="Proteomes" id="UP001631969"/>
    </source>
</evidence>
<comment type="caution">
    <text evidence="1">The sequence shown here is derived from an EMBL/GenBank/DDBJ whole genome shotgun (WGS) entry which is preliminary data.</text>
</comment>
<gene>
    <name evidence="1" type="ORF">ACI1P1_27380</name>
</gene>
<keyword evidence="2" id="KW-1185">Reference proteome</keyword>
<evidence type="ECO:0000313" key="1">
    <source>
        <dbReference type="EMBL" id="MFM9332026.1"/>
    </source>
</evidence>
<name>A0ACC7P7T5_9BACL</name>
<proteinExistence type="predicted"/>
<sequence length="542" mass="59663">MNTLAQRLRRLAVPQSLRYQLVTRSLLIMAVLLLSIGVFQYWFMKNFLYKNQAEAMFTQMNSVPRELVGADPMPERKDRQNQGQRPDKQSGSSGGGAVQNPQASPADSSASPESGENEATANQPRTPGSADGRRPYFFLPDTALAVVDANGNVTRLSEEAGHPMPSISKEQYAKILAEVQAHNKPQYWVVDGSGGSGQQLVVFRSTMGAPGRAGDTFIQMSMPTAPLDDTVLQQLMIFAALSAAALLAGIGLYLPVIRRTLVPLSRMVSAVQRTDAGTLKERLPTGQGQEEIDQLANSFNGMLHRLDDSFRAEREAKEQMVRFIADASHELRTPLTSIHGFLEVLLRGAMNKPEQLQSALSSMHGESKRINKLVEDLLLLAKLDRAPQLTFKDTSLDELIREMEPQLRMLAGKREILISLQPQVRGLYDPDKIKQVVLNLFHNAVQHTDPDTGRISLILAAHKDTAELSVRDNGSGIPEEHLPHVFDRFYRSESSRTRRSGGAGLGLSISKSLIEAHGGDIRVESTLGEGTTFAFRLPRKQG</sequence>
<keyword evidence="1" id="KW-0808">Transferase</keyword>
<dbReference type="Proteomes" id="UP001631969">
    <property type="component" value="Unassembled WGS sequence"/>
</dbReference>
<protein>
    <submittedName>
        <fullName evidence="1">Sensor histidine kinase</fullName>
    </submittedName>
</protein>
<organism evidence="1 2">
    <name type="scientific">Paenibacillus mesotrionivorans</name>
    <dbReference type="NCBI Taxonomy" id="3160968"/>
    <lineage>
        <taxon>Bacteria</taxon>
        <taxon>Bacillati</taxon>
        <taxon>Bacillota</taxon>
        <taxon>Bacilli</taxon>
        <taxon>Bacillales</taxon>
        <taxon>Paenibacillaceae</taxon>
        <taxon>Paenibacillus</taxon>
    </lineage>
</organism>
<accession>A0ACC7P7T5</accession>
<dbReference type="EMBL" id="JBJURJ010000025">
    <property type="protein sequence ID" value="MFM9332026.1"/>
    <property type="molecule type" value="Genomic_DNA"/>
</dbReference>
<reference evidence="1" key="1">
    <citation type="submission" date="2024-12" db="EMBL/GenBank/DDBJ databases">
        <authorList>
            <person name="Wu N."/>
        </authorList>
    </citation>
    <scope>NUCLEOTIDE SEQUENCE</scope>
    <source>
        <strain evidence="1">P15</strain>
    </source>
</reference>